<organismHost>
    <name type="scientific">Haliotidae</name>
    <name type="common">abalones</name>
    <dbReference type="NCBI Taxonomy" id="6451"/>
</organismHost>
<evidence type="ECO:0000313" key="2">
    <source>
        <dbReference type="Proteomes" id="UP000029777"/>
    </source>
</evidence>
<dbReference type="GeneID" id="13853706"/>
<proteinExistence type="predicted"/>
<dbReference type="KEGG" id="vg:13853706"/>
<protein>
    <submittedName>
        <fullName evidence="1">Uncharacterized protein</fullName>
    </submittedName>
</protein>
<keyword evidence="2" id="KW-1185">Reference proteome</keyword>
<evidence type="ECO:0000313" key="1">
    <source>
        <dbReference type="EMBL" id="AFU90097.1"/>
    </source>
</evidence>
<gene>
    <name evidence="1" type="ORF">AbHV_ORF85</name>
</gene>
<organism evidence="1 2">
    <name type="scientific">Abalone herpesvirus (isolate Abalone/Australia/Victoria/2009)</name>
    <name type="common">AbHV</name>
    <dbReference type="NCBI Taxonomy" id="1241371"/>
    <lineage>
        <taxon>Viruses</taxon>
        <taxon>Duplodnaviria</taxon>
        <taxon>Heunggongvirae</taxon>
        <taxon>Peploviricota</taxon>
        <taxon>Herviviricetes</taxon>
        <taxon>Herpesvirales</taxon>
        <taxon>Malacoherpesviridae</taxon>
        <taxon>Aurivirus</taxon>
        <taxon>Aurivirus haliotidmalaco1</taxon>
    </lineage>
</organism>
<dbReference type="EMBL" id="JX453331">
    <property type="protein sequence ID" value="AFU90097.1"/>
    <property type="molecule type" value="Genomic_DNA"/>
</dbReference>
<dbReference type="Proteomes" id="UP000029777">
    <property type="component" value="Segment"/>
</dbReference>
<sequence length="79" mass="9361">MERIMENSNDFILTREDAANYSRQIETRAARDDFIPVLLQIATRKPKKYGTPCYPPFVDPREMHVLCEKCFLLRSLRKL</sequence>
<reference evidence="1 2" key="1">
    <citation type="submission" date="2012-08" db="EMBL/GenBank/DDBJ databases">
        <title>Abalone herpesvirus genome reveals unexpected ancestry.</title>
        <authorList>
            <person name="Savin K.W."/>
            <person name="Fegan M."/>
            <person name="Powney R."/>
            <person name="Savage D."/>
            <person name="Wong F."/>
            <person name="Sawbridge T."/>
            <person name="Helsham J."/>
            <person name="Vardy M."/>
            <person name="Cogan N."/>
            <person name="Mohammad I."/>
            <person name="Cocks B.G."/>
            <person name="Warner S."/>
        </authorList>
    </citation>
    <scope>NUCLEOTIDE SEQUENCE [LARGE SCALE GENOMIC DNA]</scope>
    <source>
        <strain evidence="2">Isolate Abalone/Australia/Victoria/2009</strain>
    </source>
</reference>
<dbReference type="RefSeq" id="YP_006908737.1">
    <property type="nucleotide sequence ID" value="NC_018874.1"/>
</dbReference>
<accession>K4K8L4</accession>
<name>K4K8L4_ABHV</name>